<accession>A0AC35U151</accession>
<evidence type="ECO:0000313" key="1">
    <source>
        <dbReference type="Proteomes" id="UP000095286"/>
    </source>
</evidence>
<dbReference type="Proteomes" id="UP000095286">
    <property type="component" value="Unplaced"/>
</dbReference>
<sequence length="414" mass="47456">MMEYVFDFSLFLITISILIFPLLHIPLPHGIGDKSKVYIMEISLRFFNEYLGHVVGYFGHEARVTLARILTGIATYAKPPRPRWLKITNRVINGVQCRIYEPLGKFKKNKNGMIFIPGGGFCFLSPEMYDSVFFSFIKRMGFVVIAVNYSKAPEAKFPTSINESEAVTKEFATNLYKEYDVDPTQICICGDSAGGTIATAVAQRLMRAKKTYIRTQVLIYPITSLMDFQSPSYQRYYNEYKHTALLHPLAMARGVLLYSGCPTTEENAYKILRNQHISDKVRESLEYKETFNHENMPAEFLDKPIYYKPKEVKEDGELSALFEQFALNPDFAPIMAKDLHGLPPTLICNTGYDIIRDDGFQYAAKLKKCGVPTEHKYYEKGIHGTFNMPFSKIQKQMLNDICDYLDKQFSTNNN</sequence>
<organism evidence="1 2">
    <name type="scientific">Rhabditophanes sp. KR3021</name>
    <dbReference type="NCBI Taxonomy" id="114890"/>
    <lineage>
        <taxon>Eukaryota</taxon>
        <taxon>Metazoa</taxon>
        <taxon>Ecdysozoa</taxon>
        <taxon>Nematoda</taxon>
        <taxon>Chromadorea</taxon>
        <taxon>Rhabditida</taxon>
        <taxon>Tylenchina</taxon>
        <taxon>Panagrolaimomorpha</taxon>
        <taxon>Strongyloidoidea</taxon>
        <taxon>Alloionematidae</taxon>
        <taxon>Rhabditophanes</taxon>
    </lineage>
</organism>
<dbReference type="WBParaSite" id="RSKR_0000614900.1">
    <property type="protein sequence ID" value="RSKR_0000614900.1"/>
    <property type="gene ID" value="RSKR_0000614900"/>
</dbReference>
<proteinExistence type="predicted"/>
<name>A0AC35U151_9BILA</name>
<reference evidence="2" key="1">
    <citation type="submission" date="2016-11" db="UniProtKB">
        <authorList>
            <consortium name="WormBaseParasite"/>
        </authorList>
    </citation>
    <scope>IDENTIFICATION</scope>
    <source>
        <strain evidence="2">KR3021</strain>
    </source>
</reference>
<evidence type="ECO:0000313" key="2">
    <source>
        <dbReference type="WBParaSite" id="RSKR_0000614900.1"/>
    </source>
</evidence>
<protein>
    <submittedName>
        <fullName evidence="2">Abhydrolase_3 domain-containing protein</fullName>
    </submittedName>
</protein>